<proteinExistence type="predicted"/>
<name>U9UQF3_RHIID</name>
<dbReference type="AlphaFoldDB" id="U9UQF3"/>
<accession>U9UQF3</accession>
<dbReference type="HOGENOM" id="CLU_2528587_0_0_1"/>
<reference evidence="1" key="1">
    <citation type="submission" date="2013-07" db="EMBL/GenBank/DDBJ databases">
        <title>The genome of an arbuscular mycorrhizal fungus provides insights into the evolution of the oldest plant symbiosis.</title>
        <authorList>
            <consortium name="DOE Joint Genome Institute"/>
            <person name="Tisserant E."/>
            <person name="Malbreil M."/>
            <person name="Kuo A."/>
            <person name="Kohler A."/>
            <person name="Symeonidi A."/>
            <person name="Balestrini R."/>
            <person name="Charron P."/>
            <person name="Duensing N."/>
            <person name="Frei-dit-Frey N."/>
            <person name="Gianinazzi-Pearson V."/>
            <person name="Gilbert B."/>
            <person name="Handa Y."/>
            <person name="Hijri M."/>
            <person name="Kaul R."/>
            <person name="Kawaguchi M."/>
            <person name="Krajinski F."/>
            <person name="Lammers P."/>
            <person name="Lapierre D."/>
            <person name="Masclaux F.G."/>
            <person name="Murat C."/>
            <person name="Morin E."/>
            <person name="Ndikumana S."/>
            <person name="Pagni M."/>
            <person name="Petitpierre D."/>
            <person name="Requena N."/>
            <person name="Rosikiewicz P."/>
            <person name="Riley R."/>
            <person name="Saito K."/>
            <person name="San Clemente H."/>
            <person name="Shapiro H."/>
            <person name="van Tuinen D."/>
            <person name="Becard G."/>
            <person name="Bonfante P."/>
            <person name="Paszkowski U."/>
            <person name="Shachar-Hill Y."/>
            <person name="Young J.P."/>
            <person name="Sanders I.R."/>
            <person name="Henrissat B."/>
            <person name="Rensing S.A."/>
            <person name="Grigoriev I.V."/>
            <person name="Corradi N."/>
            <person name="Roux C."/>
            <person name="Martin F."/>
        </authorList>
    </citation>
    <scope>NUCLEOTIDE SEQUENCE</scope>
    <source>
        <strain evidence="1">DAOM 197198</strain>
    </source>
</reference>
<evidence type="ECO:0000313" key="1">
    <source>
        <dbReference type="EMBL" id="ESA21947.1"/>
    </source>
</evidence>
<dbReference type="EMBL" id="KI276019">
    <property type="protein sequence ID" value="ESA21947.1"/>
    <property type="molecule type" value="Genomic_DNA"/>
</dbReference>
<sequence>MPPSDMEKQSDLNTYIDKSLDYSSPSKLGKKPSNIITWLDNAFFVDTFRKLNPKKISFTSLRGQIKLHHQKLITSRRILNLNSE</sequence>
<organism evidence="1">
    <name type="scientific">Rhizophagus irregularis (strain DAOM 181602 / DAOM 197198 / MUCL 43194)</name>
    <name type="common">Arbuscular mycorrhizal fungus</name>
    <name type="synonym">Glomus intraradices</name>
    <dbReference type="NCBI Taxonomy" id="747089"/>
    <lineage>
        <taxon>Eukaryota</taxon>
        <taxon>Fungi</taxon>
        <taxon>Fungi incertae sedis</taxon>
        <taxon>Mucoromycota</taxon>
        <taxon>Glomeromycotina</taxon>
        <taxon>Glomeromycetes</taxon>
        <taxon>Glomerales</taxon>
        <taxon>Glomeraceae</taxon>
        <taxon>Rhizophagus</taxon>
    </lineage>
</organism>
<protein>
    <submittedName>
        <fullName evidence="1">Uncharacterized protein</fullName>
    </submittedName>
</protein>
<gene>
    <name evidence="1" type="ORF">GLOINDRAFT_16950</name>
</gene>